<dbReference type="InterPro" id="IPR037483">
    <property type="entry name" value="YjjU-like"/>
</dbReference>
<dbReference type="InterPro" id="IPR002641">
    <property type="entry name" value="PNPLA_dom"/>
</dbReference>
<keyword evidence="1 4" id="KW-0378">Hydrolase</keyword>
<evidence type="ECO:0000256" key="4">
    <source>
        <dbReference type="PROSITE-ProRule" id="PRU01161"/>
    </source>
</evidence>
<gene>
    <name evidence="6" type="ORF">CJF24_21175</name>
</gene>
<reference evidence="6 7" key="1">
    <citation type="submission" date="2017-08" db="EMBL/GenBank/DDBJ databases">
        <title>Aeromonas veronii bv sobria strain NS22 whole genome sequencing.</title>
        <authorList>
            <person name="Katharios P."/>
            <person name="Ha V.Q."/>
            <person name="Smyrli M."/>
        </authorList>
    </citation>
    <scope>NUCLEOTIDE SEQUENCE [LARGE SCALE GENOMIC DNA]</scope>
    <source>
        <strain evidence="6 7">NS22</strain>
    </source>
</reference>
<name>A0ABY3MFZ1_AERVE</name>
<keyword evidence="2 4" id="KW-0442">Lipid degradation</keyword>
<proteinExistence type="predicted"/>
<keyword evidence="3 4" id="KW-0443">Lipid metabolism</keyword>
<dbReference type="InterPro" id="IPR016035">
    <property type="entry name" value="Acyl_Trfase/lysoPLipase"/>
</dbReference>
<organism evidence="6 7">
    <name type="scientific">Aeromonas veronii</name>
    <dbReference type="NCBI Taxonomy" id="654"/>
    <lineage>
        <taxon>Bacteria</taxon>
        <taxon>Pseudomonadati</taxon>
        <taxon>Pseudomonadota</taxon>
        <taxon>Gammaproteobacteria</taxon>
        <taxon>Aeromonadales</taxon>
        <taxon>Aeromonadaceae</taxon>
        <taxon>Aeromonas</taxon>
    </lineage>
</organism>
<dbReference type="SUPFAM" id="SSF52151">
    <property type="entry name" value="FabD/lysophospholipase-like"/>
    <property type="match status" value="1"/>
</dbReference>
<comment type="caution">
    <text evidence="4">Lacks conserved residue(s) required for the propagation of feature annotation.</text>
</comment>
<evidence type="ECO:0000313" key="7">
    <source>
        <dbReference type="Proteomes" id="UP000323129"/>
    </source>
</evidence>
<evidence type="ECO:0000313" key="6">
    <source>
        <dbReference type="EMBL" id="TYD40172.1"/>
    </source>
</evidence>
<dbReference type="EMBL" id="NQMC01000112">
    <property type="protein sequence ID" value="TYD40172.1"/>
    <property type="molecule type" value="Genomic_DNA"/>
</dbReference>
<feature type="short sequence motif" description="DGA/G" evidence="4">
    <location>
        <begin position="162"/>
        <end position="164"/>
    </location>
</feature>
<protein>
    <submittedName>
        <fullName evidence="6">Patatin family protein</fullName>
    </submittedName>
</protein>
<keyword evidence="7" id="KW-1185">Reference proteome</keyword>
<dbReference type="Proteomes" id="UP000323129">
    <property type="component" value="Unassembled WGS sequence"/>
</dbReference>
<feature type="short sequence motif" description="GXSXG" evidence="4">
    <location>
        <begin position="41"/>
        <end position="45"/>
    </location>
</feature>
<dbReference type="PROSITE" id="PS51635">
    <property type="entry name" value="PNPLA"/>
    <property type="match status" value="1"/>
</dbReference>
<dbReference type="PANTHER" id="PTHR14226">
    <property type="entry name" value="NEUROPATHY TARGET ESTERASE/SWISS CHEESE D.MELANOGASTER"/>
    <property type="match status" value="1"/>
</dbReference>
<sequence>MFNPHSCALIVEGGAMRGIFASGVLDAFVESHHYPFDFVMGVSAGATNLVSYLSEQPRRSHHIITELACSSRFLDPLRFVKGGDLVDIGWLWQASRHRFPLDLETFCARDIPFYAVATDVASGKAIYLPVRPDNMDEVLTATCALPVVQHDTPCVDGRPMADGGISDSIPVIEAYRRGARRMTVVLSEPWGYRKKPARFCWMVKALLKTQPALAQAMLERDLAYNRALDFIANPPADCEIEVIAPPADFMVSRFTQDPVKLESGYLQGYWQGRQSLLRARGEVRRLAP</sequence>
<dbReference type="Pfam" id="PF01734">
    <property type="entry name" value="Patatin"/>
    <property type="match status" value="1"/>
</dbReference>
<dbReference type="InterPro" id="IPR050301">
    <property type="entry name" value="NTE"/>
</dbReference>
<dbReference type="Pfam" id="PF19890">
    <property type="entry name" value="DUF6363"/>
    <property type="match status" value="1"/>
</dbReference>
<evidence type="ECO:0000256" key="2">
    <source>
        <dbReference type="ARBA" id="ARBA00022963"/>
    </source>
</evidence>
<evidence type="ECO:0000259" key="5">
    <source>
        <dbReference type="PROSITE" id="PS51635"/>
    </source>
</evidence>
<dbReference type="Gene3D" id="3.40.1090.10">
    <property type="entry name" value="Cytosolic phospholipase A2 catalytic domain"/>
    <property type="match status" value="2"/>
</dbReference>
<dbReference type="PANTHER" id="PTHR14226:SF25">
    <property type="entry name" value="PHOSPHOESTERASE"/>
    <property type="match status" value="1"/>
</dbReference>
<feature type="active site" description="Nucleophile" evidence="4">
    <location>
        <position position="43"/>
    </location>
</feature>
<dbReference type="CDD" id="cd07208">
    <property type="entry name" value="Pat_hypo_Ecoli_yjju_like"/>
    <property type="match status" value="1"/>
</dbReference>
<comment type="caution">
    <text evidence="6">The sequence shown here is derived from an EMBL/GenBank/DDBJ whole genome shotgun (WGS) entry which is preliminary data.</text>
</comment>
<feature type="domain" description="PNPLA" evidence="5">
    <location>
        <begin position="9"/>
        <end position="175"/>
    </location>
</feature>
<evidence type="ECO:0000256" key="1">
    <source>
        <dbReference type="ARBA" id="ARBA00022801"/>
    </source>
</evidence>
<feature type="active site" description="Proton acceptor" evidence="4">
    <location>
        <position position="162"/>
    </location>
</feature>
<dbReference type="InterPro" id="IPR045943">
    <property type="entry name" value="DUF6363"/>
</dbReference>
<accession>A0ABY3MFZ1</accession>
<dbReference type="RefSeq" id="WP_115545170.1">
    <property type="nucleotide sequence ID" value="NZ_NMUR01000092.1"/>
</dbReference>
<evidence type="ECO:0000256" key="3">
    <source>
        <dbReference type="ARBA" id="ARBA00023098"/>
    </source>
</evidence>